<protein>
    <recommendedName>
        <fullName evidence="1">Metallo-beta-lactamase domain-containing protein</fullName>
    </recommendedName>
</protein>
<reference evidence="3 4" key="3">
    <citation type="submission" date="2020-12" db="EMBL/GenBank/DDBJ databases">
        <title>Comparative genomics of Clostridium perfringens reveals patterns of host-associated phylogenetic clades and virulence factors.</title>
        <authorList>
            <person name="Smith A.H."/>
            <person name="Geier R."/>
        </authorList>
    </citation>
    <scope>NUCLEOTIDE SEQUENCE [LARGE SCALE GENOMIC DNA]</scope>
    <source>
        <strain evidence="3 4">CHD15829P</strain>
    </source>
</reference>
<dbReference type="EMBL" id="DACTBT010000011">
    <property type="protein sequence ID" value="HAT4298539.1"/>
    <property type="molecule type" value="Genomic_DNA"/>
</dbReference>
<dbReference type="PANTHER" id="PTHR30619:SF1">
    <property type="entry name" value="RECOMBINATION PROTEIN 2"/>
    <property type="match status" value="1"/>
</dbReference>
<evidence type="ECO:0000259" key="1">
    <source>
        <dbReference type="Pfam" id="PF00753"/>
    </source>
</evidence>
<dbReference type="AlphaFoldDB" id="A0AAN5NBL0"/>
<dbReference type="Pfam" id="PF00753">
    <property type="entry name" value="Lactamase_B"/>
    <property type="match status" value="1"/>
</dbReference>
<dbReference type="InterPro" id="IPR052159">
    <property type="entry name" value="Competence_DNA_uptake"/>
</dbReference>
<dbReference type="InterPro" id="IPR036866">
    <property type="entry name" value="RibonucZ/Hydroxyglut_hydro"/>
</dbReference>
<gene>
    <name evidence="2" type="ORF">I9063_001913</name>
    <name evidence="3" type="ORF">JJB78_04715</name>
</gene>
<dbReference type="EMBL" id="JAENRE010000001">
    <property type="protein sequence ID" value="MBO3415824.1"/>
    <property type="molecule type" value="Genomic_DNA"/>
</dbReference>
<dbReference type="Gene3D" id="3.60.15.10">
    <property type="entry name" value="Ribonuclease Z/Hydroxyacylglutathione hydrolase-like"/>
    <property type="match status" value="1"/>
</dbReference>
<organism evidence="2 5">
    <name type="scientific">Clostridium perfringens</name>
    <dbReference type="NCBI Taxonomy" id="1502"/>
    <lineage>
        <taxon>Bacteria</taxon>
        <taxon>Bacillati</taxon>
        <taxon>Bacillota</taxon>
        <taxon>Clostridia</taxon>
        <taxon>Eubacteriales</taxon>
        <taxon>Clostridiaceae</taxon>
        <taxon>Clostridium</taxon>
    </lineage>
</organism>
<reference evidence="2" key="2">
    <citation type="submission" date="2020-07" db="EMBL/GenBank/DDBJ databases">
        <authorList>
            <consortium name="NCBI Pathogen Detection Project"/>
        </authorList>
    </citation>
    <scope>NUCLEOTIDE SEQUENCE</scope>
    <source>
        <strain evidence="2">C25</strain>
    </source>
</reference>
<comment type="caution">
    <text evidence="2">The sequence shown here is derived from an EMBL/GenBank/DDBJ whole genome shotgun (WGS) entry which is preliminary data.</text>
</comment>
<dbReference type="RefSeq" id="WP_057231512.1">
    <property type="nucleotide sequence ID" value="NZ_CATNWJ010000001.1"/>
</dbReference>
<dbReference type="InterPro" id="IPR001279">
    <property type="entry name" value="Metallo-B-lactamas"/>
</dbReference>
<dbReference type="Proteomes" id="UP000855421">
    <property type="component" value="Unassembled WGS sequence"/>
</dbReference>
<dbReference type="SUPFAM" id="SSF56281">
    <property type="entry name" value="Metallo-hydrolase/oxidoreductase"/>
    <property type="match status" value="1"/>
</dbReference>
<evidence type="ECO:0000313" key="3">
    <source>
        <dbReference type="EMBL" id="MBO3415824.1"/>
    </source>
</evidence>
<accession>A0AAN5NBL0</accession>
<evidence type="ECO:0000313" key="2">
    <source>
        <dbReference type="EMBL" id="HAT4298539.1"/>
    </source>
</evidence>
<sequence length="320" mass="36857">MLEIRIEKAFNGECIWLHFGEEKKTNIIIDSGPAMFVNGFREVIETIKNRNEKVDLLIFTHIDNDHILGFNNYIKNNDCSIIKKIWLNGNGISVYKKNQLLSPKNVGTLVDEIKKKKIFLETLVYEGYEEEINEAKLKVISPQKEALINVAELVDKYNLNGSIEYVKSLDSLYLEDSYDEENTSTNKASIAFIFEYNNKKIAFLGDAVATDIINGFDKYYKNSKVDIVKIAHHGSKRNTNCELIKKLGAHNFIISKKSIVHKETIARIVNCCEKSTIYCNYNWWDSVGYFNKNDKLNYIDNNKLTILEKNLIEIVDGEDI</sequence>
<dbReference type="Proteomes" id="UP000668358">
    <property type="component" value="Unassembled WGS sequence"/>
</dbReference>
<proteinExistence type="predicted"/>
<reference evidence="2" key="1">
    <citation type="journal article" date="2018" name="Genome Biol.">
        <title>SKESA: strategic k-mer extension for scrupulous assemblies.</title>
        <authorList>
            <person name="Souvorov A."/>
            <person name="Agarwala R."/>
            <person name="Lipman D.J."/>
        </authorList>
    </citation>
    <scope>NUCLEOTIDE SEQUENCE</scope>
    <source>
        <strain evidence="2">C25</strain>
    </source>
</reference>
<evidence type="ECO:0000313" key="4">
    <source>
        <dbReference type="Proteomes" id="UP000668358"/>
    </source>
</evidence>
<name>A0AAN5NBL0_CLOPF</name>
<feature type="domain" description="Metallo-beta-lactamase" evidence="1">
    <location>
        <begin position="22"/>
        <end position="81"/>
    </location>
</feature>
<dbReference type="PANTHER" id="PTHR30619">
    <property type="entry name" value="DNA INTERNALIZATION/COMPETENCE PROTEIN COMEC/REC2"/>
    <property type="match status" value="1"/>
</dbReference>
<evidence type="ECO:0000313" key="5">
    <source>
        <dbReference type="Proteomes" id="UP000855421"/>
    </source>
</evidence>
<dbReference type="GeneID" id="93002176"/>